<protein>
    <submittedName>
        <fullName evidence="1">Recombinase</fullName>
    </submittedName>
</protein>
<dbReference type="EMBL" id="QRIS01000014">
    <property type="protein sequence ID" value="RHG83965.1"/>
    <property type="molecule type" value="Genomic_DNA"/>
</dbReference>
<sequence length="134" mass="15798">MIGAGSLAHNRRAFVAENVDRERVHLNIKYCDENLKTVYHELFDQAVERYNEGKRNDRKITDYYEKIRQGKQEKLFHEVIFQIGNSKDMGVGTEEGELAVKVLDEYMKDFQKRNPTVIQQIKHCLFRHIKTGLL</sequence>
<reference evidence="1 2" key="1">
    <citation type="submission" date="2018-08" db="EMBL/GenBank/DDBJ databases">
        <title>A genome reference for cultivated species of the human gut microbiota.</title>
        <authorList>
            <person name="Zou Y."/>
            <person name="Xue W."/>
            <person name="Luo G."/>
        </authorList>
    </citation>
    <scope>NUCLEOTIDE SEQUENCE [LARGE SCALE GENOMIC DNA]</scope>
    <source>
        <strain evidence="1 2">AM21-18</strain>
    </source>
</reference>
<dbReference type="AlphaFoldDB" id="A0A414UV60"/>
<gene>
    <name evidence="1" type="ORF">DW243_09640</name>
</gene>
<evidence type="ECO:0000313" key="1">
    <source>
        <dbReference type="EMBL" id="RHG83965.1"/>
    </source>
</evidence>
<dbReference type="Proteomes" id="UP000283981">
    <property type="component" value="Unassembled WGS sequence"/>
</dbReference>
<proteinExistence type="predicted"/>
<accession>A0A414UV60</accession>
<organism evidence="1 2">
    <name type="scientific">Mediterraneibacter gnavus</name>
    <name type="common">Ruminococcus gnavus</name>
    <dbReference type="NCBI Taxonomy" id="33038"/>
    <lineage>
        <taxon>Bacteria</taxon>
        <taxon>Bacillati</taxon>
        <taxon>Bacillota</taxon>
        <taxon>Clostridia</taxon>
        <taxon>Lachnospirales</taxon>
        <taxon>Lachnospiraceae</taxon>
        <taxon>Mediterraneibacter</taxon>
    </lineage>
</organism>
<name>A0A414UV60_MEDGN</name>
<evidence type="ECO:0000313" key="2">
    <source>
        <dbReference type="Proteomes" id="UP000283981"/>
    </source>
</evidence>
<dbReference type="Gene3D" id="3.30.930.30">
    <property type="match status" value="1"/>
</dbReference>
<comment type="caution">
    <text evidence="1">The sequence shown here is derived from an EMBL/GenBank/DDBJ whole genome shotgun (WGS) entry which is preliminary data.</text>
</comment>